<dbReference type="eggNOG" id="KOG3283">
    <property type="taxonomic scope" value="Eukaryota"/>
</dbReference>
<dbReference type="Gene3D" id="3.10.290.70">
    <property type="match status" value="1"/>
</dbReference>
<dbReference type="InterPro" id="IPR022309">
    <property type="entry name" value="Ribosomal_Se8/biogenesis_NSA2"/>
</dbReference>
<protein>
    <submittedName>
        <fullName evidence="5">Uncharacterized protein</fullName>
    </submittedName>
</protein>
<dbReference type="Proteomes" id="UP000001074">
    <property type="component" value="Unassembled WGS sequence"/>
</dbReference>
<evidence type="ECO:0000313" key="6">
    <source>
        <dbReference type="Proteomes" id="UP000001074"/>
    </source>
</evidence>
<keyword evidence="3" id="KW-0687">Ribonucleoprotein</keyword>
<dbReference type="STRING" id="59463.ENSMLUP00000022360"/>
<evidence type="ECO:0000313" key="5">
    <source>
        <dbReference type="Ensembl" id="ENSMLUP00000022360.1"/>
    </source>
</evidence>
<dbReference type="GO" id="GO:0006412">
    <property type="term" value="P:translation"/>
    <property type="evidence" value="ECO:0007669"/>
    <property type="project" value="InterPro"/>
</dbReference>
<dbReference type="GO" id="GO:0005840">
    <property type="term" value="C:ribosome"/>
    <property type="evidence" value="ECO:0007669"/>
    <property type="project" value="UniProtKB-KW"/>
</dbReference>
<dbReference type="Pfam" id="PF01201">
    <property type="entry name" value="Ribosomal_S8e"/>
    <property type="match status" value="1"/>
</dbReference>
<evidence type="ECO:0000256" key="3">
    <source>
        <dbReference type="ARBA" id="ARBA00023274"/>
    </source>
</evidence>
<reference evidence="5 6" key="1">
    <citation type="journal article" date="2011" name="Nature">
        <title>A high-resolution map of human evolutionary constraint using 29 mammals.</title>
        <authorList>
            <person name="Lindblad-Toh K."/>
            <person name="Garber M."/>
            <person name="Zuk O."/>
            <person name="Lin M.F."/>
            <person name="Parker B.J."/>
            <person name="Washietl S."/>
            <person name="Kheradpour P."/>
            <person name="Ernst J."/>
            <person name="Jordan G."/>
            <person name="Mauceli E."/>
            <person name="Ward L.D."/>
            <person name="Lowe C.B."/>
            <person name="Holloway A.K."/>
            <person name="Clamp M."/>
            <person name="Gnerre S."/>
            <person name="Alfoldi J."/>
            <person name="Beal K."/>
            <person name="Chang J."/>
            <person name="Clawson H."/>
            <person name="Cuff J."/>
            <person name="Di Palma F."/>
            <person name="Fitzgerald S."/>
            <person name="Flicek P."/>
            <person name="Guttman M."/>
            <person name="Hubisz M.J."/>
            <person name="Jaffe D.B."/>
            <person name="Jungreis I."/>
            <person name="Kent W.J."/>
            <person name="Kostka D."/>
            <person name="Lara M."/>
            <person name="Martins A.L."/>
            <person name="Massingham T."/>
            <person name="Moltke I."/>
            <person name="Raney B.J."/>
            <person name="Rasmussen M.D."/>
            <person name="Robinson J."/>
            <person name="Stark A."/>
            <person name="Vilella A.J."/>
            <person name="Wen J."/>
            <person name="Xie X."/>
            <person name="Zody M.C."/>
            <person name="Baldwin J."/>
            <person name="Bloom T."/>
            <person name="Chin C.W."/>
            <person name="Heiman D."/>
            <person name="Nicol R."/>
            <person name="Nusbaum C."/>
            <person name="Young S."/>
            <person name="Wilkinson J."/>
            <person name="Worley K.C."/>
            <person name="Kovar C.L."/>
            <person name="Muzny D.M."/>
            <person name="Gibbs R.A."/>
            <person name="Cree A."/>
            <person name="Dihn H.H."/>
            <person name="Fowler G."/>
            <person name="Jhangiani S."/>
            <person name="Joshi V."/>
            <person name="Lee S."/>
            <person name="Lewis L.R."/>
            <person name="Nazareth L.V."/>
            <person name="Okwuonu G."/>
            <person name="Santibanez J."/>
            <person name="Warren W.C."/>
            <person name="Mardis E.R."/>
            <person name="Weinstock G.M."/>
            <person name="Wilson R.K."/>
            <person name="Delehaunty K."/>
            <person name="Dooling D."/>
            <person name="Fronik C."/>
            <person name="Fulton L."/>
            <person name="Fulton B."/>
            <person name="Graves T."/>
            <person name="Minx P."/>
            <person name="Sodergren E."/>
            <person name="Birney E."/>
            <person name="Margulies E.H."/>
            <person name="Herrero J."/>
            <person name="Green E.D."/>
            <person name="Haussler D."/>
            <person name="Siepel A."/>
            <person name="Goldman N."/>
            <person name="Pollard K.S."/>
            <person name="Pedersen J.S."/>
            <person name="Lander E.S."/>
            <person name="Kellis M."/>
        </authorList>
    </citation>
    <scope>NUCLEOTIDE SEQUENCE [LARGE SCALE GENOMIC DNA]</scope>
</reference>
<name>G1QF77_MYOLU</name>
<dbReference type="Ensembl" id="ENSMLUT00000026473.1">
    <property type="protein sequence ID" value="ENSMLUP00000022360.1"/>
    <property type="gene ID" value="ENSMLUG00000027261.1"/>
</dbReference>
<evidence type="ECO:0000256" key="4">
    <source>
        <dbReference type="SAM" id="MobiDB-lite"/>
    </source>
</evidence>
<sequence length="193" mass="21577">MGISQSKRKTHHQKRKYKLGCPAASTEVAPRRTHSPHAGDNKKYPALRLDADNFFRGSECCTGNTGIIHVVDHAPTRELVRTYTLEKNRLVLTDSTANRSGGVPLLGTDPGKPTPEEEEILNKKMFKENSEKDESRKNAQISSLLEEQVQQGKLPTCFSRTGQCGPVAGSLLEVFGGEEVDFRIKWIFRERGR</sequence>
<dbReference type="GO" id="GO:0003735">
    <property type="term" value="F:structural constituent of ribosome"/>
    <property type="evidence" value="ECO:0007669"/>
    <property type="project" value="InterPro"/>
</dbReference>
<evidence type="ECO:0000256" key="1">
    <source>
        <dbReference type="ARBA" id="ARBA00005257"/>
    </source>
</evidence>
<keyword evidence="6" id="KW-1185">Reference proteome</keyword>
<comment type="similarity">
    <text evidence="1">Belongs to the eukaryotic ribosomal protein eS8 family.</text>
</comment>
<reference evidence="5" key="2">
    <citation type="submission" date="2025-08" db="UniProtKB">
        <authorList>
            <consortium name="Ensembl"/>
        </authorList>
    </citation>
    <scope>IDENTIFICATION</scope>
</reference>
<dbReference type="InParanoid" id="G1QF77"/>
<dbReference type="GeneTree" id="ENSGT00390000012433"/>
<dbReference type="GO" id="GO:1990904">
    <property type="term" value="C:ribonucleoprotein complex"/>
    <property type="evidence" value="ECO:0007669"/>
    <property type="project" value="UniProtKB-KW"/>
</dbReference>
<dbReference type="InterPro" id="IPR001047">
    <property type="entry name" value="Ribosomal_eS8"/>
</dbReference>
<proteinExistence type="inferred from homology"/>
<accession>G1QF77</accession>
<dbReference type="AlphaFoldDB" id="G1QF77"/>
<evidence type="ECO:0000256" key="2">
    <source>
        <dbReference type="ARBA" id="ARBA00022980"/>
    </source>
</evidence>
<dbReference type="HOGENOM" id="CLU_080597_0_0_1"/>
<feature type="region of interest" description="Disordered" evidence="4">
    <location>
        <begin position="1"/>
        <end position="42"/>
    </location>
</feature>
<reference evidence="5" key="3">
    <citation type="submission" date="2025-09" db="UniProtKB">
        <authorList>
            <consortium name="Ensembl"/>
        </authorList>
    </citation>
    <scope>IDENTIFICATION</scope>
</reference>
<feature type="compositionally biased region" description="Basic residues" evidence="4">
    <location>
        <begin position="1"/>
        <end position="18"/>
    </location>
</feature>
<dbReference type="PANTHER" id="PTHR10394">
    <property type="entry name" value="40S RIBOSOMAL PROTEIN S8"/>
    <property type="match status" value="1"/>
</dbReference>
<keyword evidence="2" id="KW-0689">Ribosomal protein</keyword>
<organism evidence="5 6">
    <name type="scientific">Myotis lucifugus</name>
    <name type="common">Little brown bat</name>
    <dbReference type="NCBI Taxonomy" id="59463"/>
    <lineage>
        <taxon>Eukaryota</taxon>
        <taxon>Metazoa</taxon>
        <taxon>Chordata</taxon>
        <taxon>Craniata</taxon>
        <taxon>Vertebrata</taxon>
        <taxon>Euteleostomi</taxon>
        <taxon>Mammalia</taxon>
        <taxon>Eutheria</taxon>
        <taxon>Laurasiatheria</taxon>
        <taxon>Chiroptera</taxon>
        <taxon>Yangochiroptera</taxon>
        <taxon>Vespertilionidae</taxon>
        <taxon>Myotis</taxon>
    </lineage>
</organism>
<dbReference type="EMBL" id="AAPE02051935">
    <property type="status" value="NOT_ANNOTATED_CDS"/>
    <property type="molecule type" value="Genomic_DNA"/>
</dbReference>